<evidence type="ECO:0000256" key="1">
    <source>
        <dbReference type="SAM" id="MobiDB-lite"/>
    </source>
</evidence>
<reference evidence="2" key="1">
    <citation type="submission" date="2020-02" db="EMBL/GenBank/DDBJ databases">
        <authorList>
            <person name="Meier V. D."/>
        </authorList>
    </citation>
    <scope>NUCLEOTIDE SEQUENCE</scope>
    <source>
        <strain evidence="2">AVDCRST_MAG08</strain>
    </source>
</reference>
<feature type="non-terminal residue" evidence="2">
    <location>
        <position position="1"/>
    </location>
</feature>
<dbReference type="AlphaFoldDB" id="A0A6J4HTF0"/>
<feature type="non-terminal residue" evidence="2">
    <location>
        <position position="40"/>
    </location>
</feature>
<organism evidence="2">
    <name type="scientific">uncultured Acetobacteraceae bacterium</name>
    <dbReference type="NCBI Taxonomy" id="169975"/>
    <lineage>
        <taxon>Bacteria</taxon>
        <taxon>Pseudomonadati</taxon>
        <taxon>Pseudomonadota</taxon>
        <taxon>Alphaproteobacteria</taxon>
        <taxon>Acetobacterales</taxon>
        <taxon>Acetobacteraceae</taxon>
        <taxon>environmental samples</taxon>
    </lineage>
</organism>
<sequence length="40" mass="3945">RAQGHLHHAAAHARGAGAGDPLPAGGAVPAEPRFSRIPGI</sequence>
<name>A0A6J4HTF0_9PROT</name>
<evidence type="ECO:0000313" key="2">
    <source>
        <dbReference type="EMBL" id="CAA9232490.1"/>
    </source>
</evidence>
<feature type="region of interest" description="Disordered" evidence="1">
    <location>
        <begin position="1"/>
        <end position="40"/>
    </location>
</feature>
<gene>
    <name evidence="2" type="ORF">AVDCRST_MAG08-1195</name>
</gene>
<feature type="compositionally biased region" description="Low complexity" evidence="1">
    <location>
        <begin position="12"/>
        <end position="30"/>
    </location>
</feature>
<protein>
    <submittedName>
        <fullName evidence="2">Uncharacterized protein</fullName>
    </submittedName>
</protein>
<proteinExistence type="predicted"/>
<feature type="compositionally biased region" description="Basic residues" evidence="1">
    <location>
        <begin position="1"/>
        <end position="11"/>
    </location>
</feature>
<dbReference type="EMBL" id="CADCTG010000116">
    <property type="protein sequence ID" value="CAA9232490.1"/>
    <property type="molecule type" value="Genomic_DNA"/>
</dbReference>
<accession>A0A6J4HTF0</accession>